<sequence>MLPGEQPGNSDSWQSIDWKKNIRTVMNIQKRIYEAKMSHYLRHVVSDVGQEARHVATEAGSDTKGQVSSSSFLKTMYYILHRYSHIFNFPKKKYLKYLALGSGPFAISSVLAATINVVAVFTPSLTGWSYSAPASGLHHSVDINQHDLSSIFSFGNVGKDYCKDSWTTCNDRVFKLVYNGKYLTWYENFNKDTAVEHIMEWYTTQCTFSVTYYYGAKADMSLEVQQFAEIDLGTISCNNIVQYYNTYRSYPNRCKGSFSDYSVALVNNLHRLNDEHEFYFPYSSTTQAKPLYFERINTISHIYNYISDCDVQSEFDINVQSKFDIEYLK</sequence>
<organism evidence="1 2">
    <name type="scientific">Candidatus Thiomargarita nelsonii</name>
    <dbReference type="NCBI Taxonomy" id="1003181"/>
    <lineage>
        <taxon>Bacteria</taxon>
        <taxon>Pseudomonadati</taxon>
        <taxon>Pseudomonadota</taxon>
        <taxon>Gammaproteobacteria</taxon>
        <taxon>Thiotrichales</taxon>
        <taxon>Thiotrichaceae</taxon>
        <taxon>Thiomargarita</taxon>
    </lineage>
</organism>
<evidence type="ECO:0000313" key="1">
    <source>
        <dbReference type="EMBL" id="OAD20208.1"/>
    </source>
</evidence>
<dbReference type="EMBL" id="LUTY01002518">
    <property type="protein sequence ID" value="OAD20208.1"/>
    <property type="molecule type" value="Genomic_DNA"/>
</dbReference>
<dbReference type="AlphaFoldDB" id="A0A0A6P147"/>
<reference evidence="1 2" key="1">
    <citation type="submission" date="2016-05" db="EMBL/GenBank/DDBJ databases">
        <title>Single-cell genome of chain-forming Candidatus Thiomargarita nelsonii and comparison to other large sulfur-oxidizing bacteria.</title>
        <authorList>
            <person name="Winkel M."/>
            <person name="Salman V."/>
            <person name="Woyke T."/>
            <person name="Schulz-Vogt H."/>
            <person name="Richter M."/>
            <person name="Flood B."/>
            <person name="Bailey J."/>
            <person name="Amann R."/>
            <person name="Mussmann M."/>
        </authorList>
    </citation>
    <scope>NUCLEOTIDE SEQUENCE [LARGE SCALE GENOMIC DNA]</scope>
    <source>
        <strain evidence="1 2">THI036</strain>
    </source>
</reference>
<gene>
    <name evidence="1" type="ORF">THIOM_004110</name>
</gene>
<keyword evidence="2" id="KW-1185">Reference proteome</keyword>
<proteinExistence type="predicted"/>
<evidence type="ECO:0000313" key="2">
    <source>
        <dbReference type="Proteomes" id="UP000076962"/>
    </source>
</evidence>
<protein>
    <submittedName>
        <fullName evidence="1">Uncharacterized protein</fullName>
    </submittedName>
</protein>
<name>A0A0A6P147_9GAMM</name>
<accession>A0A0A6P147</accession>
<dbReference type="Proteomes" id="UP000076962">
    <property type="component" value="Unassembled WGS sequence"/>
</dbReference>
<comment type="caution">
    <text evidence="1">The sequence shown here is derived from an EMBL/GenBank/DDBJ whole genome shotgun (WGS) entry which is preliminary data.</text>
</comment>